<dbReference type="NCBIfam" id="TIGR00792">
    <property type="entry name" value="gph"/>
    <property type="match status" value="1"/>
</dbReference>
<feature type="transmembrane region" description="Helical" evidence="1">
    <location>
        <begin position="84"/>
        <end position="105"/>
    </location>
</feature>
<evidence type="ECO:0000313" key="3">
    <source>
        <dbReference type="Proteomes" id="UP000838308"/>
    </source>
</evidence>
<feature type="transmembrane region" description="Helical" evidence="1">
    <location>
        <begin position="382"/>
        <end position="402"/>
    </location>
</feature>
<feature type="transmembrane region" description="Helical" evidence="1">
    <location>
        <begin position="44"/>
        <end position="63"/>
    </location>
</feature>
<comment type="caution">
    <text evidence="2">The sequence shown here is derived from an EMBL/GenBank/DDBJ whole genome shotgun (WGS) entry which is preliminary data.</text>
</comment>
<feature type="transmembrane region" description="Helical" evidence="1">
    <location>
        <begin position="240"/>
        <end position="266"/>
    </location>
</feature>
<dbReference type="RefSeq" id="WP_248733489.1">
    <property type="nucleotide sequence ID" value="NZ_CALBWS010000001.1"/>
</dbReference>
<dbReference type="SUPFAM" id="SSF103473">
    <property type="entry name" value="MFS general substrate transporter"/>
    <property type="match status" value="1"/>
</dbReference>
<reference evidence="2" key="1">
    <citation type="submission" date="2022-04" db="EMBL/GenBank/DDBJ databases">
        <authorList>
            <person name="Criscuolo A."/>
        </authorList>
    </citation>
    <scope>NUCLEOTIDE SEQUENCE</scope>
    <source>
        <strain evidence="2">CIP111895</strain>
    </source>
</reference>
<keyword evidence="1" id="KW-0472">Membrane</keyword>
<dbReference type="Pfam" id="PF13347">
    <property type="entry name" value="MFS_2"/>
    <property type="match status" value="1"/>
</dbReference>
<dbReference type="InterPro" id="IPR001927">
    <property type="entry name" value="Na/Gal_symport"/>
</dbReference>
<gene>
    <name evidence="2" type="primary">xylP</name>
    <name evidence="2" type="ORF">BACCIP111895_00277</name>
</gene>
<accession>A0ABM9EKN5</accession>
<dbReference type="CDD" id="cd17332">
    <property type="entry name" value="MFS_MelB_like"/>
    <property type="match status" value="1"/>
</dbReference>
<keyword evidence="1" id="KW-1133">Transmembrane helix</keyword>
<feature type="transmembrane region" description="Helical" evidence="1">
    <location>
        <begin position="111"/>
        <end position="135"/>
    </location>
</feature>
<feature type="transmembrane region" description="Helical" evidence="1">
    <location>
        <begin position="304"/>
        <end position="325"/>
    </location>
</feature>
<feature type="transmembrane region" description="Helical" evidence="1">
    <location>
        <begin position="331"/>
        <end position="353"/>
    </location>
</feature>
<evidence type="ECO:0000256" key="1">
    <source>
        <dbReference type="SAM" id="Phobius"/>
    </source>
</evidence>
<proteinExistence type="predicted"/>
<feature type="transmembrane region" description="Helical" evidence="1">
    <location>
        <begin position="414"/>
        <end position="436"/>
    </location>
</feature>
<dbReference type="Gene3D" id="1.20.1250.20">
    <property type="entry name" value="MFS general substrate transporter like domains"/>
    <property type="match status" value="2"/>
</dbReference>
<feature type="transmembrane region" description="Helical" evidence="1">
    <location>
        <begin position="278"/>
        <end position="297"/>
    </location>
</feature>
<feature type="transmembrane region" description="Helical" evidence="1">
    <location>
        <begin position="181"/>
        <end position="201"/>
    </location>
</feature>
<dbReference type="InterPro" id="IPR036259">
    <property type="entry name" value="MFS_trans_sf"/>
</dbReference>
<protein>
    <submittedName>
        <fullName evidence="2">Isoprimeverose transporter</fullName>
    </submittedName>
</protein>
<sequence>MSSINANAKKSEITLYSFGGFGSNLLYVLTTSFLLYFYTDVFKISPIAVGSVFLIVRLIDAILDPMIGMLADRTNSKWGTYRPWLIFGSPLLAMVTLLLFTAPHLSPSAKIYYAIATYVGYSFVSSIVNIPYHSLTAILSQDSSQRTVIATAKQFMGTFGALVASAAVLPLIALFGSGQKGWFFTTLLFSILSIASFWLCAHGAKRHDIKKVNSKNDSSSIDGHPTLKAQINIITKNKPLLLLLIAFLANMVAFVTSISTSIYYWQYNIGRLDLFSKLNLWGTLISIPVFMLIPPLVKKFGKKHVYMYASLFSIIPFVVILLIPYKNVMPIFVLSIIISLIGPLTSVLPWTMLPDCVDYGKWKTGINGSGTVHSMAIFTNKVGGAIGGLISGAVLGAVGYVAGQHQTPEVLKTIGYMNFLVPILGYIVIVIVMKFYPITNEFSAKMVEEINNREKKNEAAV</sequence>
<organism evidence="2 3">
    <name type="scientific">Neobacillus rhizosphaerae</name>
    <dbReference type="NCBI Taxonomy" id="2880965"/>
    <lineage>
        <taxon>Bacteria</taxon>
        <taxon>Bacillati</taxon>
        <taxon>Bacillota</taxon>
        <taxon>Bacilli</taxon>
        <taxon>Bacillales</taxon>
        <taxon>Bacillaceae</taxon>
        <taxon>Neobacillus</taxon>
    </lineage>
</organism>
<keyword evidence="1" id="KW-0812">Transmembrane</keyword>
<dbReference type="EMBL" id="CALBWS010000001">
    <property type="protein sequence ID" value="CAH2713144.1"/>
    <property type="molecule type" value="Genomic_DNA"/>
</dbReference>
<feature type="transmembrane region" description="Helical" evidence="1">
    <location>
        <begin position="155"/>
        <end position="175"/>
    </location>
</feature>
<dbReference type="Proteomes" id="UP000838308">
    <property type="component" value="Unassembled WGS sequence"/>
</dbReference>
<name>A0ABM9EKN5_9BACI</name>
<keyword evidence="3" id="KW-1185">Reference proteome</keyword>
<evidence type="ECO:0000313" key="2">
    <source>
        <dbReference type="EMBL" id="CAH2713144.1"/>
    </source>
</evidence>
<dbReference type="InterPro" id="IPR039672">
    <property type="entry name" value="MFS_2"/>
</dbReference>
<dbReference type="PANTHER" id="PTHR11328:SF24">
    <property type="entry name" value="MAJOR FACILITATOR SUPERFAMILY (MFS) PROFILE DOMAIN-CONTAINING PROTEIN"/>
    <property type="match status" value="1"/>
</dbReference>
<dbReference type="PANTHER" id="PTHR11328">
    <property type="entry name" value="MAJOR FACILITATOR SUPERFAMILY DOMAIN-CONTAINING PROTEIN"/>
    <property type="match status" value="1"/>
</dbReference>
<feature type="transmembrane region" description="Helical" evidence="1">
    <location>
        <begin position="15"/>
        <end position="38"/>
    </location>
</feature>